<proteinExistence type="predicted"/>
<feature type="transmembrane region" description="Helical" evidence="2">
    <location>
        <begin position="88"/>
        <end position="107"/>
    </location>
</feature>
<dbReference type="PROSITE" id="PS50850">
    <property type="entry name" value="MFS"/>
    <property type="match status" value="1"/>
</dbReference>
<dbReference type="Pfam" id="PF07690">
    <property type="entry name" value="MFS_1"/>
    <property type="match status" value="1"/>
</dbReference>
<evidence type="ECO:0000313" key="6">
    <source>
        <dbReference type="Proteomes" id="UP000298663"/>
    </source>
</evidence>
<gene>
    <name evidence="5" type="ORF">L596_029163</name>
</gene>
<feature type="transmembrane region" description="Helical" evidence="2">
    <location>
        <begin position="359"/>
        <end position="382"/>
    </location>
</feature>
<dbReference type="OrthoDB" id="2985014at2759"/>
<keyword evidence="2" id="KW-0812">Transmembrane</keyword>
<feature type="transmembrane region" description="Helical" evidence="2">
    <location>
        <begin position="332"/>
        <end position="353"/>
    </location>
</feature>
<feature type="transmembrane region" description="Helical" evidence="2">
    <location>
        <begin position="299"/>
        <end position="320"/>
    </location>
</feature>
<evidence type="ECO:0000259" key="4">
    <source>
        <dbReference type="PROSITE" id="PS50850"/>
    </source>
</evidence>
<feature type="transmembrane region" description="Helical" evidence="2">
    <location>
        <begin position="113"/>
        <end position="133"/>
    </location>
</feature>
<keyword evidence="3" id="KW-0732">Signal</keyword>
<keyword evidence="2" id="KW-0472">Membrane</keyword>
<reference evidence="5 6" key="1">
    <citation type="journal article" date="2015" name="Genome Biol.">
        <title>Comparative genomics of Steinernema reveals deeply conserved gene regulatory networks.</title>
        <authorList>
            <person name="Dillman A.R."/>
            <person name="Macchietto M."/>
            <person name="Porter C.F."/>
            <person name="Rogers A."/>
            <person name="Williams B."/>
            <person name="Antoshechkin I."/>
            <person name="Lee M.M."/>
            <person name="Goodwin Z."/>
            <person name="Lu X."/>
            <person name="Lewis E.E."/>
            <person name="Goodrich-Blair H."/>
            <person name="Stock S.P."/>
            <person name="Adams B.J."/>
            <person name="Sternberg P.W."/>
            <person name="Mortazavi A."/>
        </authorList>
    </citation>
    <scope>NUCLEOTIDE SEQUENCE [LARGE SCALE GENOMIC DNA]</scope>
    <source>
        <strain evidence="5 6">ALL</strain>
    </source>
</reference>
<feature type="transmembrane region" description="Helical" evidence="2">
    <location>
        <begin position="179"/>
        <end position="200"/>
    </location>
</feature>
<feature type="transmembrane region" description="Helical" evidence="2">
    <location>
        <begin position="154"/>
        <end position="173"/>
    </location>
</feature>
<organism evidence="5 6">
    <name type="scientific">Steinernema carpocapsae</name>
    <name type="common">Entomopathogenic nematode</name>
    <dbReference type="NCBI Taxonomy" id="34508"/>
    <lineage>
        <taxon>Eukaryota</taxon>
        <taxon>Metazoa</taxon>
        <taxon>Ecdysozoa</taxon>
        <taxon>Nematoda</taxon>
        <taxon>Chromadorea</taxon>
        <taxon>Rhabditida</taxon>
        <taxon>Tylenchina</taxon>
        <taxon>Panagrolaimomorpha</taxon>
        <taxon>Strongyloidoidea</taxon>
        <taxon>Steinernematidae</taxon>
        <taxon>Steinernema</taxon>
    </lineage>
</organism>
<comment type="caution">
    <text evidence="5">The sequence shown here is derived from an EMBL/GenBank/DDBJ whole genome shotgun (WGS) entry which is preliminary data.</text>
</comment>
<dbReference type="InterPro" id="IPR036259">
    <property type="entry name" value="MFS_trans_sf"/>
</dbReference>
<feature type="transmembrane region" description="Helical" evidence="2">
    <location>
        <begin position="58"/>
        <end position="76"/>
    </location>
</feature>
<dbReference type="Gene3D" id="1.20.1250.20">
    <property type="entry name" value="MFS general substrate transporter like domains"/>
    <property type="match status" value="2"/>
</dbReference>
<dbReference type="EMBL" id="AZBU02000012">
    <property type="protein sequence ID" value="TKR59503.1"/>
    <property type="molecule type" value="Genomic_DNA"/>
</dbReference>
<feature type="domain" description="Major facilitator superfamily (MFS) profile" evidence="4">
    <location>
        <begin position="9"/>
        <end position="451"/>
    </location>
</feature>
<feature type="transmembrane region" description="Helical" evidence="2">
    <location>
        <begin position="426"/>
        <end position="446"/>
    </location>
</feature>
<dbReference type="GO" id="GO:0016020">
    <property type="term" value="C:membrane"/>
    <property type="evidence" value="ECO:0007669"/>
    <property type="project" value="UniProtKB-SubCell"/>
</dbReference>
<comment type="subcellular location">
    <subcellularLocation>
        <location evidence="1">Membrane</location>
        <topology evidence="1">Multi-pass membrane protein</topology>
    </subcellularLocation>
</comment>
<feature type="signal peptide" evidence="3">
    <location>
        <begin position="1"/>
        <end position="24"/>
    </location>
</feature>
<dbReference type="InterPro" id="IPR020846">
    <property type="entry name" value="MFS_dom"/>
</dbReference>
<feature type="transmembrane region" description="Helical" evidence="2">
    <location>
        <begin position="403"/>
        <end position="420"/>
    </location>
</feature>
<evidence type="ECO:0000256" key="3">
    <source>
        <dbReference type="SAM" id="SignalP"/>
    </source>
</evidence>
<evidence type="ECO:0000313" key="5">
    <source>
        <dbReference type="EMBL" id="TKR59503.1"/>
    </source>
</evidence>
<keyword evidence="2" id="KW-1133">Transmembrane helix</keyword>
<reference evidence="5 6" key="2">
    <citation type="journal article" date="2019" name="G3 (Bethesda)">
        <title>Hybrid Assembly of the Genome of the Entomopathogenic Nematode Steinernema carpocapsae Identifies the X-Chromosome.</title>
        <authorList>
            <person name="Serra L."/>
            <person name="Macchietto M."/>
            <person name="Macias-Munoz A."/>
            <person name="McGill C.J."/>
            <person name="Rodriguez I.M."/>
            <person name="Rodriguez B."/>
            <person name="Murad R."/>
            <person name="Mortazavi A."/>
        </authorList>
    </citation>
    <scope>NUCLEOTIDE SEQUENCE [LARGE SCALE GENOMIC DNA]</scope>
    <source>
        <strain evidence="5 6">ALL</strain>
    </source>
</reference>
<protein>
    <recommendedName>
        <fullName evidence="4">Major facilitator superfamily (MFS) profile domain-containing protein</fullName>
    </recommendedName>
</protein>
<evidence type="ECO:0000256" key="1">
    <source>
        <dbReference type="ARBA" id="ARBA00004141"/>
    </source>
</evidence>
<dbReference type="SUPFAM" id="SSF103473">
    <property type="entry name" value="MFS general substrate transporter"/>
    <property type="match status" value="1"/>
</dbReference>
<dbReference type="PANTHER" id="PTHR45757:SF11">
    <property type="entry name" value="MAJOR FACILITATOR SUPERFAMILY (MFS) PROFILE DOMAIN-CONTAINING PROTEIN"/>
    <property type="match status" value="1"/>
</dbReference>
<feature type="chain" id="PRO_5020442240" description="Major facilitator superfamily (MFS) profile domain-containing protein" evidence="3">
    <location>
        <begin position="25"/>
        <end position="464"/>
    </location>
</feature>
<dbReference type="GO" id="GO:0022857">
    <property type="term" value="F:transmembrane transporter activity"/>
    <property type="evidence" value="ECO:0007669"/>
    <property type="project" value="InterPro"/>
</dbReference>
<evidence type="ECO:0000256" key="2">
    <source>
        <dbReference type="SAM" id="Phobius"/>
    </source>
</evidence>
<keyword evidence="6" id="KW-1185">Reference proteome</keyword>
<name>A0A4U5LTU0_STECR</name>
<dbReference type="AlphaFoldDB" id="A0A4U5LTU0"/>
<dbReference type="InterPro" id="IPR011701">
    <property type="entry name" value="MFS"/>
</dbReference>
<feature type="transmembrane region" description="Helical" evidence="2">
    <location>
        <begin position="255"/>
        <end position="279"/>
    </location>
</feature>
<dbReference type="Proteomes" id="UP000298663">
    <property type="component" value="Unassembled WGS sequence"/>
</dbReference>
<dbReference type="PANTHER" id="PTHR45757">
    <property type="entry name" value="PROTEIN CBG23364-RELATED"/>
    <property type="match status" value="1"/>
</dbReference>
<dbReference type="STRING" id="34508.A0A4U5LTU0"/>
<sequence>MNSAYRYGVFLVSFLCLTLSVSNSAVFNFSVICMTAGSVSGVSNGTAETSSLSAYDQSILFGMLSIGRIVGSYPTLKVMELIGFKTTFVLSGILSGLVTMLVPILGGGFYPLALYRLIQGFSIAANFIAFGTVPNDCGKEKERNMFLSTLTSSLQLGPVLIMPIAGVFCSSSFGWHGSFYLTSLITLAVFSIFYFTYTTLDEIEAKNQKVVDSLEFEERTSESNKSTLSKTDDIFQAGVMTFTEESPTEKVPYKAILLTPSFWGIVIVAFGDTIGYHMFLLYGPIYINKVLGYNVTQTGLLAAVPYLFSILTKVLGGHFLDKATCIKENLRIVFFTCISQAAMTVCFVVLTQITPNMAFIGQSMFTLMMVFSGLAFIGLMNGSRIISQQYSHISTSALSIQDSLAALTMPALVALIAPNYDRDEWTIVFYVIIGLLIITNVSFVAMTKVKPAEWTKPKIIDKST</sequence>
<accession>A0A4U5LTU0</accession>